<dbReference type="Proteomes" id="UP000193420">
    <property type="component" value="Unassembled WGS sequence"/>
</dbReference>
<gene>
    <name evidence="5" type="ORF">SAMN03080602_01292</name>
</gene>
<dbReference type="PANTHER" id="PTHR43300:SF11">
    <property type="entry name" value="ACETYLTRANSFERASE RV3034C-RELATED"/>
    <property type="match status" value="1"/>
</dbReference>
<dbReference type="Pfam" id="PF00132">
    <property type="entry name" value="Hexapep"/>
    <property type="match status" value="1"/>
</dbReference>
<evidence type="ECO:0000256" key="1">
    <source>
        <dbReference type="ARBA" id="ARBA00007274"/>
    </source>
</evidence>
<dbReference type="InterPro" id="IPR018357">
    <property type="entry name" value="Hexapep_transf_CS"/>
</dbReference>
<name>A0A1X7IYP0_9FLAO</name>
<dbReference type="STRING" id="188872.SAMN03080602_01292"/>
<dbReference type="AlphaFoldDB" id="A0A1X7IYP0"/>
<keyword evidence="6" id="KW-1185">Reference proteome</keyword>
<dbReference type="EMBL" id="FXAO01000002">
    <property type="protein sequence ID" value="SMG20305.1"/>
    <property type="molecule type" value="Genomic_DNA"/>
</dbReference>
<comment type="similarity">
    <text evidence="1">Belongs to the transferase hexapeptide repeat family.</text>
</comment>
<sequence length="168" mass="18751">MAYIRFRYGLKNVHPTFYIGGKSWISPDLIAEEYVFLASGCNIYPKVSIGKYSMFGPGVSIVGGDHNYADPTTPMIFSGRPNLPQTRIGRDVWIGTRSFIKAGVTIGDGSIIAAHSVVTKDVPPYCIYGGNPAKLIRKRFNQEQIEQHKKMLLNPNIKSHYTVKLKTE</sequence>
<evidence type="ECO:0000313" key="5">
    <source>
        <dbReference type="EMBL" id="SMG20305.1"/>
    </source>
</evidence>
<dbReference type="InterPro" id="IPR050179">
    <property type="entry name" value="Trans_hexapeptide_repeat"/>
</dbReference>
<dbReference type="Gene3D" id="2.160.10.10">
    <property type="entry name" value="Hexapeptide repeat proteins"/>
    <property type="match status" value="1"/>
</dbReference>
<evidence type="ECO:0000256" key="2">
    <source>
        <dbReference type="ARBA" id="ARBA00022679"/>
    </source>
</evidence>
<keyword evidence="4" id="KW-0012">Acyltransferase</keyword>
<dbReference type="PROSITE" id="PS00101">
    <property type="entry name" value="HEXAPEP_TRANSFERASES"/>
    <property type="match status" value="1"/>
</dbReference>
<evidence type="ECO:0000313" key="6">
    <source>
        <dbReference type="Proteomes" id="UP000193420"/>
    </source>
</evidence>
<keyword evidence="3" id="KW-0677">Repeat</keyword>
<dbReference type="InterPro" id="IPR001451">
    <property type="entry name" value="Hexapep"/>
</dbReference>
<dbReference type="CDD" id="cd03349">
    <property type="entry name" value="LbH_XAT"/>
    <property type="match status" value="1"/>
</dbReference>
<dbReference type="InterPro" id="IPR011004">
    <property type="entry name" value="Trimer_LpxA-like_sf"/>
</dbReference>
<proteinExistence type="inferred from homology"/>
<protein>
    <submittedName>
        <fullName evidence="5">Transferase hexapeptide (Six repeat-containing protein)</fullName>
    </submittedName>
</protein>
<evidence type="ECO:0000256" key="4">
    <source>
        <dbReference type="ARBA" id="ARBA00023315"/>
    </source>
</evidence>
<organism evidence="5 6">
    <name type="scientific">Arenibacter troitsensis</name>
    <dbReference type="NCBI Taxonomy" id="188872"/>
    <lineage>
        <taxon>Bacteria</taxon>
        <taxon>Pseudomonadati</taxon>
        <taxon>Bacteroidota</taxon>
        <taxon>Flavobacteriia</taxon>
        <taxon>Flavobacteriales</taxon>
        <taxon>Flavobacteriaceae</taxon>
        <taxon>Arenibacter</taxon>
    </lineage>
</organism>
<keyword evidence="2 5" id="KW-0808">Transferase</keyword>
<dbReference type="OrthoDB" id="9814490at2"/>
<accession>A0A1X7IYP0</accession>
<dbReference type="GO" id="GO:0016746">
    <property type="term" value="F:acyltransferase activity"/>
    <property type="evidence" value="ECO:0007669"/>
    <property type="project" value="UniProtKB-KW"/>
</dbReference>
<dbReference type="PANTHER" id="PTHR43300">
    <property type="entry name" value="ACETYLTRANSFERASE"/>
    <property type="match status" value="1"/>
</dbReference>
<evidence type="ECO:0000256" key="3">
    <source>
        <dbReference type="ARBA" id="ARBA00022737"/>
    </source>
</evidence>
<dbReference type="SUPFAM" id="SSF51161">
    <property type="entry name" value="Trimeric LpxA-like enzymes"/>
    <property type="match status" value="1"/>
</dbReference>
<reference evidence="6" key="1">
    <citation type="submission" date="2017-04" db="EMBL/GenBank/DDBJ databases">
        <authorList>
            <person name="Varghese N."/>
            <person name="Submissions S."/>
        </authorList>
    </citation>
    <scope>NUCLEOTIDE SEQUENCE [LARGE SCALE GENOMIC DNA]</scope>
    <source>
        <strain evidence="6">DSM 19835</strain>
    </source>
</reference>